<feature type="region of interest" description="Disordered" evidence="4">
    <location>
        <begin position="317"/>
        <end position="342"/>
    </location>
</feature>
<dbReference type="PANTHER" id="PTHR47763">
    <property type="entry name" value="ALPHA-PROTEIN KINASE VWKA"/>
    <property type="match status" value="1"/>
</dbReference>
<dbReference type="Proteomes" id="UP001596298">
    <property type="component" value="Unassembled WGS sequence"/>
</dbReference>
<dbReference type="InterPro" id="IPR052969">
    <property type="entry name" value="Thr-specific_kinase-like"/>
</dbReference>
<dbReference type="Gene3D" id="3.40.50.410">
    <property type="entry name" value="von Willebrand factor, type A domain"/>
    <property type="match status" value="1"/>
</dbReference>
<sequence length="346" mass="34523">MPLTAFATGVSPSTVDQSVNPGDTIHVTKTVATPAIPPKPDIVLVADSTGSMGPALASVQAAMTSIVGDVQTSQPAAEFAVVDYKDVVDGSGIFTRDTDLTASASTVQNAVNSLSAGGGGDLQEAQLNALWQIGSGGNAISYRPGSSRIVVWFGDASGHDPSNGHTLADAEASLEGVSARVIGINVASGEGDGLDATGQATAIASATGGSYLPSVNPSDVATAILSGLHNLPAEVTSSSTCDTGLSVGFTPSLPQTVQSGDSLVLDEAITVAADAPQGSTLTCKTNFLINGADAGPDFIQTVNIYVNDVTPPTVSCGPGVNPAGKTPAVGRTPGSSRWSRLTTCRA</sequence>
<accession>A0ABW2AD22</accession>
<keyword evidence="3" id="KW-0732">Signal</keyword>
<dbReference type="InterPro" id="IPR002035">
    <property type="entry name" value="VWF_A"/>
</dbReference>
<evidence type="ECO:0000259" key="5">
    <source>
        <dbReference type="PROSITE" id="PS50234"/>
    </source>
</evidence>
<organism evidence="6 7">
    <name type="scientific">Flexivirga alba</name>
    <dbReference type="NCBI Taxonomy" id="702742"/>
    <lineage>
        <taxon>Bacteria</taxon>
        <taxon>Bacillati</taxon>
        <taxon>Actinomycetota</taxon>
        <taxon>Actinomycetes</taxon>
        <taxon>Micrococcales</taxon>
        <taxon>Dermacoccaceae</taxon>
        <taxon>Flexivirga</taxon>
    </lineage>
</organism>
<evidence type="ECO:0000256" key="4">
    <source>
        <dbReference type="SAM" id="MobiDB-lite"/>
    </source>
</evidence>
<evidence type="ECO:0000256" key="2">
    <source>
        <dbReference type="ARBA" id="ARBA00022525"/>
    </source>
</evidence>
<comment type="subcellular location">
    <subcellularLocation>
        <location evidence="1">Secreted</location>
    </subcellularLocation>
</comment>
<dbReference type="InterPro" id="IPR056861">
    <property type="entry name" value="HMCN1-like_VWA"/>
</dbReference>
<reference evidence="7" key="1">
    <citation type="journal article" date="2019" name="Int. J. Syst. Evol. Microbiol.">
        <title>The Global Catalogue of Microorganisms (GCM) 10K type strain sequencing project: providing services to taxonomists for standard genome sequencing and annotation.</title>
        <authorList>
            <consortium name="The Broad Institute Genomics Platform"/>
            <consortium name="The Broad Institute Genome Sequencing Center for Infectious Disease"/>
            <person name="Wu L."/>
            <person name="Ma J."/>
        </authorList>
    </citation>
    <scope>NUCLEOTIDE SEQUENCE [LARGE SCALE GENOMIC DNA]</scope>
    <source>
        <strain evidence="7">CCUG 58127</strain>
    </source>
</reference>
<keyword evidence="2" id="KW-0964">Secreted</keyword>
<dbReference type="PROSITE" id="PS50234">
    <property type="entry name" value="VWFA"/>
    <property type="match status" value="1"/>
</dbReference>
<feature type="compositionally biased region" description="Polar residues" evidence="4">
    <location>
        <begin position="333"/>
        <end position="342"/>
    </location>
</feature>
<evidence type="ECO:0000256" key="1">
    <source>
        <dbReference type="ARBA" id="ARBA00004613"/>
    </source>
</evidence>
<keyword evidence="7" id="KW-1185">Reference proteome</keyword>
<protein>
    <submittedName>
        <fullName evidence="6">VWA domain-containing protein</fullName>
    </submittedName>
</protein>
<evidence type="ECO:0000313" key="7">
    <source>
        <dbReference type="Proteomes" id="UP001596298"/>
    </source>
</evidence>
<evidence type="ECO:0000256" key="3">
    <source>
        <dbReference type="ARBA" id="ARBA00022729"/>
    </source>
</evidence>
<dbReference type="SUPFAM" id="SSF53300">
    <property type="entry name" value="vWA-like"/>
    <property type="match status" value="1"/>
</dbReference>
<dbReference type="EMBL" id="JBHSWH010000001">
    <property type="protein sequence ID" value="MFC6704797.1"/>
    <property type="molecule type" value="Genomic_DNA"/>
</dbReference>
<name>A0ABW2AD22_9MICO</name>
<dbReference type="InterPro" id="IPR036465">
    <property type="entry name" value="vWFA_dom_sf"/>
</dbReference>
<evidence type="ECO:0000313" key="6">
    <source>
        <dbReference type="EMBL" id="MFC6704797.1"/>
    </source>
</evidence>
<dbReference type="SMART" id="SM00327">
    <property type="entry name" value="VWA"/>
    <property type="match status" value="1"/>
</dbReference>
<feature type="domain" description="VWFA" evidence="5">
    <location>
        <begin position="41"/>
        <end position="235"/>
    </location>
</feature>
<dbReference type="Pfam" id="PF25106">
    <property type="entry name" value="VWA_4"/>
    <property type="match status" value="1"/>
</dbReference>
<comment type="caution">
    <text evidence="6">The sequence shown here is derived from an EMBL/GenBank/DDBJ whole genome shotgun (WGS) entry which is preliminary data.</text>
</comment>
<proteinExistence type="predicted"/>
<gene>
    <name evidence="6" type="ORF">ACFQDH_05845</name>
</gene>
<dbReference type="PANTHER" id="PTHR47763:SF1">
    <property type="entry name" value="DUF659 DOMAIN-CONTAINING PROTEIN"/>
    <property type="match status" value="1"/>
</dbReference>